<dbReference type="AlphaFoldDB" id="A0A9X3WMR3"/>
<keyword evidence="2 3" id="KW-0378">Hydrolase</keyword>
<dbReference type="InterPro" id="IPR000086">
    <property type="entry name" value="NUDIX_hydrolase_dom"/>
</dbReference>
<dbReference type="InterPro" id="IPR020476">
    <property type="entry name" value="Nudix_hydrolase"/>
</dbReference>
<comment type="cofactor">
    <cofactor evidence="1">
        <name>Mg(2+)</name>
        <dbReference type="ChEBI" id="CHEBI:18420"/>
    </cofactor>
</comment>
<feature type="domain" description="Nudix hydrolase" evidence="4">
    <location>
        <begin position="1"/>
        <end position="122"/>
    </location>
</feature>
<evidence type="ECO:0000256" key="1">
    <source>
        <dbReference type="ARBA" id="ARBA00001946"/>
    </source>
</evidence>
<dbReference type="Proteomes" id="UP001145072">
    <property type="component" value="Unassembled WGS sequence"/>
</dbReference>
<protein>
    <submittedName>
        <fullName evidence="5">NUDIX hydrolase</fullName>
    </submittedName>
</protein>
<dbReference type="Pfam" id="PF00293">
    <property type="entry name" value="NUDIX"/>
    <property type="match status" value="1"/>
</dbReference>
<dbReference type="SUPFAM" id="SSF55811">
    <property type="entry name" value="Nudix"/>
    <property type="match status" value="1"/>
</dbReference>
<reference evidence="5" key="1">
    <citation type="submission" date="2022-06" db="EMBL/GenBank/DDBJ databases">
        <title>Aquibacillus sp. a new bacterium isolated from soil saline samples.</title>
        <authorList>
            <person name="Galisteo C."/>
            <person name="De La Haba R."/>
            <person name="Sanchez-Porro C."/>
            <person name="Ventosa A."/>
        </authorList>
    </citation>
    <scope>NUCLEOTIDE SEQUENCE</scope>
    <source>
        <strain evidence="5">JCM 12387</strain>
    </source>
</reference>
<organism evidence="5 6">
    <name type="scientific">Aquibacillus koreensis</name>
    <dbReference type="NCBI Taxonomy" id="279446"/>
    <lineage>
        <taxon>Bacteria</taxon>
        <taxon>Bacillati</taxon>
        <taxon>Bacillota</taxon>
        <taxon>Bacilli</taxon>
        <taxon>Bacillales</taxon>
        <taxon>Bacillaceae</taxon>
        <taxon>Aquibacillus</taxon>
    </lineage>
</organism>
<keyword evidence="6" id="KW-1185">Reference proteome</keyword>
<evidence type="ECO:0000256" key="2">
    <source>
        <dbReference type="ARBA" id="ARBA00022801"/>
    </source>
</evidence>
<dbReference type="RefSeq" id="WP_259865936.1">
    <property type="nucleotide sequence ID" value="NZ_JAMQJZ010000013.1"/>
</dbReference>
<name>A0A9X3WMR3_9BACI</name>
<dbReference type="InterPro" id="IPR020084">
    <property type="entry name" value="NUDIX_hydrolase_CS"/>
</dbReference>
<evidence type="ECO:0000313" key="5">
    <source>
        <dbReference type="EMBL" id="MDC3421680.1"/>
    </source>
</evidence>
<evidence type="ECO:0000313" key="6">
    <source>
        <dbReference type="Proteomes" id="UP001145072"/>
    </source>
</evidence>
<dbReference type="PANTHER" id="PTHR43046:SF2">
    <property type="entry name" value="8-OXO-DGTP DIPHOSPHATASE-RELATED"/>
    <property type="match status" value="1"/>
</dbReference>
<dbReference type="InterPro" id="IPR015797">
    <property type="entry name" value="NUDIX_hydrolase-like_dom_sf"/>
</dbReference>
<proteinExistence type="inferred from homology"/>
<dbReference type="PROSITE" id="PS00893">
    <property type="entry name" value="NUDIX_BOX"/>
    <property type="match status" value="1"/>
</dbReference>
<dbReference type="Gene3D" id="3.90.79.10">
    <property type="entry name" value="Nucleoside Triphosphate Pyrophosphohydrolase"/>
    <property type="match status" value="1"/>
</dbReference>
<comment type="similarity">
    <text evidence="3">Belongs to the Nudix hydrolase family.</text>
</comment>
<dbReference type="CDD" id="cd02883">
    <property type="entry name" value="NUDIX_Hydrolase"/>
    <property type="match status" value="1"/>
</dbReference>
<dbReference type="PRINTS" id="PR00502">
    <property type="entry name" value="NUDIXFAMILY"/>
</dbReference>
<dbReference type="PROSITE" id="PS51462">
    <property type="entry name" value="NUDIX"/>
    <property type="match status" value="1"/>
</dbReference>
<comment type="caution">
    <text evidence="5">The sequence shown here is derived from an EMBL/GenBank/DDBJ whole genome shotgun (WGS) entry which is preliminary data.</text>
</comment>
<dbReference type="GO" id="GO:0016787">
    <property type="term" value="F:hydrolase activity"/>
    <property type="evidence" value="ECO:0007669"/>
    <property type="project" value="UniProtKB-KW"/>
</dbReference>
<accession>A0A9X3WMR3</accession>
<sequence length="127" mass="14628">MIAQAIVTKNNKVLMVRQFVQRGAIVWNFPGGGIEEGESPEEACVREVHEETGYIVKINRLLYNDSYKFTFIAEIVGGEMFLNKELKDNDDILEVSWVSLDDNKKWDQVTLPILEIYINVTNEMRSD</sequence>
<evidence type="ECO:0000256" key="3">
    <source>
        <dbReference type="RuleBase" id="RU003476"/>
    </source>
</evidence>
<dbReference type="EMBL" id="JAMQJZ010000013">
    <property type="protein sequence ID" value="MDC3421680.1"/>
    <property type="molecule type" value="Genomic_DNA"/>
</dbReference>
<evidence type="ECO:0000259" key="4">
    <source>
        <dbReference type="PROSITE" id="PS51462"/>
    </source>
</evidence>
<dbReference type="PANTHER" id="PTHR43046">
    <property type="entry name" value="GDP-MANNOSE MANNOSYL HYDROLASE"/>
    <property type="match status" value="1"/>
</dbReference>
<gene>
    <name evidence="5" type="ORF">NC661_15005</name>
</gene>